<reference evidence="1" key="2">
    <citation type="submission" date="2022-10" db="EMBL/GenBank/DDBJ databases">
        <authorList>
            <person name="Kostovova I."/>
            <person name="Moravkova M."/>
            <person name="Pechar R."/>
        </authorList>
    </citation>
    <scope>NUCLEOTIDE SEQUENCE</scope>
    <source>
        <strain evidence="1">M490A</strain>
    </source>
</reference>
<reference evidence="1" key="1">
    <citation type="journal article" date="2022" name="Microorganisms">
        <title>Antibiotic Susceptibility, Resistance Gene Determinants and Corresponding Genomic Regions in Lactobacillus amylovorus Isolates Derived from Wild Boars and Domestic Pigs.</title>
        <authorList>
            <person name="Moravkova M."/>
            <person name="Kostovova I."/>
            <person name="Kavanova K."/>
            <person name="Pechar R."/>
            <person name="Stanek S."/>
            <person name="Brychta A."/>
            <person name="Zeman M."/>
            <person name="Kubasova T."/>
        </authorList>
    </citation>
    <scope>NUCLEOTIDE SEQUENCE</scope>
    <source>
        <strain evidence="1">M490A</strain>
    </source>
</reference>
<dbReference type="InterPro" id="IPR036388">
    <property type="entry name" value="WH-like_DNA-bd_sf"/>
</dbReference>
<dbReference type="AlphaFoldDB" id="A0A9X3W4Q9"/>
<dbReference type="RefSeq" id="WP_271868073.1">
    <property type="nucleotide sequence ID" value="NZ_JAOTGX010000008.1"/>
</dbReference>
<proteinExistence type="predicted"/>
<evidence type="ECO:0000313" key="2">
    <source>
        <dbReference type="Proteomes" id="UP001141981"/>
    </source>
</evidence>
<dbReference type="Proteomes" id="UP001141981">
    <property type="component" value="Unassembled WGS sequence"/>
</dbReference>
<dbReference type="EMBL" id="JAOTGY010000010">
    <property type="protein sequence ID" value="MDB6258288.1"/>
    <property type="molecule type" value="Genomic_DNA"/>
</dbReference>
<comment type="caution">
    <text evidence="1">The sequence shown here is derived from an EMBL/GenBank/DDBJ whole genome shotgun (WGS) entry which is preliminary data.</text>
</comment>
<gene>
    <name evidence="1" type="ORF">ODU72_06325</name>
</gene>
<dbReference type="Gene3D" id="1.10.10.10">
    <property type="entry name" value="Winged helix-like DNA-binding domain superfamily/Winged helix DNA-binding domain"/>
    <property type="match status" value="1"/>
</dbReference>
<evidence type="ECO:0000313" key="1">
    <source>
        <dbReference type="EMBL" id="MDB6258288.1"/>
    </source>
</evidence>
<evidence type="ECO:0008006" key="3">
    <source>
        <dbReference type="Google" id="ProtNLM"/>
    </source>
</evidence>
<name>A0A9X3W4Q9_LACAM</name>
<organism evidence="1 2">
    <name type="scientific">Lactobacillus amylovorus</name>
    <dbReference type="NCBI Taxonomy" id="1604"/>
    <lineage>
        <taxon>Bacteria</taxon>
        <taxon>Bacillati</taxon>
        <taxon>Bacillota</taxon>
        <taxon>Bacilli</taxon>
        <taxon>Lactobacillales</taxon>
        <taxon>Lactobacillaceae</taxon>
        <taxon>Lactobacillus</taxon>
    </lineage>
</organism>
<sequence length="134" mass="15607">MESVQTELNLFGLVFPDKETKLTELEKKVFNLIPVGKENAVTSSYIATTLKISKRLVTEQIRRLRLKSRDIGSTTSEGYYRFKNPQEYAEYRSKAEKEQSRRNEVIKAMRLTPMAKKITAEMNQTAKQKTRKKE</sequence>
<accession>A0A9X3W4Q9</accession>
<protein>
    <recommendedName>
        <fullName evidence="3">Helix-turn-helix type 11 domain-containing protein</fullName>
    </recommendedName>
</protein>